<feature type="coiled-coil region" evidence="1">
    <location>
        <begin position="44"/>
        <end position="71"/>
    </location>
</feature>
<reference evidence="3" key="1">
    <citation type="journal article" date="2023" name="Mol. Biol. Evol.">
        <title>Third-Generation Sequencing Reveals the Adaptive Role of the Epigenome in Three Deep-Sea Polychaetes.</title>
        <authorList>
            <person name="Perez M."/>
            <person name="Aroh O."/>
            <person name="Sun Y."/>
            <person name="Lan Y."/>
            <person name="Juniper S.K."/>
            <person name="Young C.R."/>
            <person name="Angers B."/>
            <person name="Qian P.Y."/>
        </authorList>
    </citation>
    <scope>NUCLEOTIDE SEQUENCE</scope>
    <source>
        <strain evidence="3">R07B-5</strain>
    </source>
</reference>
<feature type="chain" id="PRO_5042081394" evidence="2">
    <location>
        <begin position="26"/>
        <end position="291"/>
    </location>
</feature>
<dbReference type="EMBL" id="JAODUO010001555">
    <property type="protein sequence ID" value="KAK2161844.1"/>
    <property type="molecule type" value="Genomic_DNA"/>
</dbReference>
<keyword evidence="4" id="KW-1185">Reference proteome</keyword>
<proteinExistence type="predicted"/>
<keyword evidence="2" id="KW-0732">Signal</keyword>
<protein>
    <submittedName>
        <fullName evidence="3">Uncharacterized protein</fullName>
    </submittedName>
</protein>
<evidence type="ECO:0000313" key="3">
    <source>
        <dbReference type="EMBL" id="KAK2161844.1"/>
    </source>
</evidence>
<keyword evidence="1" id="KW-0175">Coiled coil</keyword>
<comment type="caution">
    <text evidence="3">The sequence shown here is derived from an EMBL/GenBank/DDBJ whole genome shotgun (WGS) entry which is preliminary data.</text>
</comment>
<organism evidence="3 4">
    <name type="scientific">Ridgeia piscesae</name>
    <name type="common">Tubeworm</name>
    <dbReference type="NCBI Taxonomy" id="27915"/>
    <lineage>
        <taxon>Eukaryota</taxon>
        <taxon>Metazoa</taxon>
        <taxon>Spiralia</taxon>
        <taxon>Lophotrochozoa</taxon>
        <taxon>Annelida</taxon>
        <taxon>Polychaeta</taxon>
        <taxon>Sedentaria</taxon>
        <taxon>Canalipalpata</taxon>
        <taxon>Sabellida</taxon>
        <taxon>Siboglinidae</taxon>
        <taxon>Ridgeia</taxon>
    </lineage>
</organism>
<dbReference type="Proteomes" id="UP001209878">
    <property type="component" value="Unassembled WGS sequence"/>
</dbReference>
<gene>
    <name evidence="3" type="ORF">NP493_1558g00034</name>
</gene>
<sequence>MSQRIVGRLAALAVPLLLHLSVVQSQCTTNYCDDDDSSDLLSLCRRNQADIARLQQEVTALKEEITQKDDRIRAYWICTSADCTIVEELFCDMRSGGWTLIGQIGGAVGNIYEKWLVRNENTAILRTPIIEADVYGCIDAVKMAVNYSQEIRLSSGESDIGMGRFWVEWNLPSDRDVDTFWRISVGFNAINSAVVREVEVRSSFAAKRTCYQNRYGIMNLREHGGSYPSIAYNLPGNTVTGDTCMAVGVMSSGTAFGFSQNNNGYDSSTSNSDWPNARYDHKSPFVSVWLR</sequence>
<name>A0AAD9NC64_RIDPI</name>
<evidence type="ECO:0000256" key="2">
    <source>
        <dbReference type="SAM" id="SignalP"/>
    </source>
</evidence>
<evidence type="ECO:0000256" key="1">
    <source>
        <dbReference type="SAM" id="Coils"/>
    </source>
</evidence>
<accession>A0AAD9NC64</accession>
<evidence type="ECO:0000313" key="4">
    <source>
        <dbReference type="Proteomes" id="UP001209878"/>
    </source>
</evidence>
<feature type="signal peptide" evidence="2">
    <location>
        <begin position="1"/>
        <end position="25"/>
    </location>
</feature>
<dbReference type="AlphaFoldDB" id="A0AAD9NC64"/>